<dbReference type="PANTHER" id="PTHR10890">
    <property type="entry name" value="CYSTEINYL-TRNA SYNTHETASE"/>
    <property type="match status" value="1"/>
</dbReference>
<dbReference type="EMBL" id="CAFBMN010000005">
    <property type="protein sequence ID" value="CAB4896312.1"/>
    <property type="molecule type" value="Genomic_DNA"/>
</dbReference>
<keyword evidence="7" id="KW-0067">ATP-binding</keyword>
<proteinExistence type="inferred from homology"/>
<dbReference type="Pfam" id="PF01406">
    <property type="entry name" value="tRNA-synt_1e"/>
    <property type="match status" value="1"/>
</dbReference>
<evidence type="ECO:0000256" key="8">
    <source>
        <dbReference type="ARBA" id="ARBA00033376"/>
    </source>
</evidence>
<comment type="similarity">
    <text evidence="2">Belongs to the class-I aminoacyl-tRNA synthetase family. MshC subfamily.</text>
</comment>
<evidence type="ECO:0000313" key="11">
    <source>
        <dbReference type="EMBL" id="CAB4896312.1"/>
    </source>
</evidence>
<dbReference type="InterPro" id="IPR032678">
    <property type="entry name" value="tRNA-synt_1_cat_dom"/>
</dbReference>
<feature type="domain" description="tRNA synthetases class I catalytic" evidence="10">
    <location>
        <begin position="36"/>
        <end position="340"/>
    </location>
</feature>
<evidence type="ECO:0000256" key="2">
    <source>
        <dbReference type="ARBA" id="ARBA00007723"/>
    </source>
</evidence>
<dbReference type="GO" id="GO:0004817">
    <property type="term" value="F:cysteine-tRNA ligase activity"/>
    <property type="evidence" value="ECO:0007669"/>
    <property type="project" value="TreeGrafter"/>
</dbReference>
<evidence type="ECO:0000256" key="3">
    <source>
        <dbReference type="ARBA" id="ARBA00012088"/>
    </source>
</evidence>
<dbReference type="GO" id="GO:0035446">
    <property type="term" value="F:cysteine-glucosaminylinositol ligase activity"/>
    <property type="evidence" value="ECO:0007669"/>
    <property type="project" value="UniProtKB-EC"/>
</dbReference>
<dbReference type="SUPFAM" id="SSF52374">
    <property type="entry name" value="Nucleotidylyl transferase"/>
    <property type="match status" value="1"/>
</dbReference>
<protein>
    <recommendedName>
        <fullName evidence="4">L-cysteine:1D-myo-inositol 2-amino-2-deoxy-alpha-D-glucopyranoside ligase</fullName>
        <ecNumber evidence="3">6.3.1.13</ecNumber>
    </recommendedName>
    <alternativeName>
        <fullName evidence="8">Mycothiol ligase</fullName>
    </alternativeName>
</protein>
<dbReference type="EMBL" id="CAFBPP010000001">
    <property type="protein sequence ID" value="CAB5008009.1"/>
    <property type="molecule type" value="Genomic_DNA"/>
</dbReference>
<dbReference type="GO" id="GO:0010125">
    <property type="term" value="P:mycothiol biosynthetic process"/>
    <property type="evidence" value="ECO:0007669"/>
    <property type="project" value="InterPro"/>
</dbReference>
<evidence type="ECO:0000256" key="9">
    <source>
        <dbReference type="ARBA" id="ARBA00048350"/>
    </source>
</evidence>
<dbReference type="Gene3D" id="1.20.120.640">
    <property type="entry name" value="Anticodon-binding domain of a subclass of class I aminoacyl-tRNA synthetases"/>
    <property type="match status" value="1"/>
</dbReference>
<gene>
    <name evidence="11" type="ORF">UFOPK3587_00214</name>
    <name evidence="12" type="ORF">UFOPK3984_00150</name>
    <name evidence="13" type="ORF">UFOPK4114_00077</name>
</gene>
<dbReference type="Gene3D" id="3.40.50.620">
    <property type="entry name" value="HUPs"/>
    <property type="match status" value="1"/>
</dbReference>
<dbReference type="GO" id="GO:0006423">
    <property type="term" value="P:cysteinyl-tRNA aminoacylation"/>
    <property type="evidence" value="ECO:0007669"/>
    <property type="project" value="TreeGrafter"/>
</dbReference>
<dbReference type="PANTHER" id="PTHR10890:SF3">
    <property type="entry name" value="CYSTEINE--TRNA LIGASE, CYTOPLASMIC"/>
    <property type="match status" value="1"/>
</dbReference>
<evidence type="ECO:0000259" key="10">
    <source>
        <dbReference type="Pfam" id="PF01406"/>
    </source>
</evidence>
<dbReference type="EC" id="6.3.1.13" evidence="3"/>
<evidence type="ECO:0000256" key="5">
    <source>
        <dbReference type="ARBA" id="ARBA00022598"/>
    </source>
</evidence>
<comment type="function">
    <text evidence="1">Catalyzes the ATP-dependent condensation of GlcN-Ins and L-cysteine to form L-Cys-GlcN-Ins.</text>
</comment>
<dbReference type="AlphaFoldDB" id="A0A6J7PWH0"/>
<name>A0A6J7PWH0_9ZZZZ</name>
<reference evidence="13" key="1">
    <citation type="submission" date="2020-05" db="EMBL/GenBank/DDBJ databases">
        <authorList>
            <person name="Chiriac C."/>
            <person name="Salcher M."/>
            <person name="Ghai R."/>
            <person name="Kavagutti S V."/>
        </authorList>
    </citation>
    <scope>NUCLEOTIDE SEQUENCE</scope>
</reference>
<evidence type="ECO:0000256" key="4">
    <source>
        <dbReference type="ARBA" id="ARBA00020068"/>
    </source>
</evidence>
<evidence type="ECO:0000256" key="6">
    <source>
        <dbReference type="ARBA" id="ARBA00022741"/>
    </source>
</evidence>
<keyword evidence="5" id="KW-0436">Ligase</keyword>
<evidence type="ECO:0000313" key="12">
    <source>
        <dbReference type="EMBL" id="CAB4977104.1"/>
    </source>
</evidence>
<dbReference type="NCBIfam" id="TIGR03447">
    <property type="entry name" value="mycothiol_MshC"/>
    <property type="match status" value="1"/>
</dbReference>
<evidence type="ECO:0000313" key="13">
    <source>
        <dbReference type="EMBL" id="CAB5008009.1"/>
    </source>
</evidence>
<evidence type="ECO:0000256" key="7">
    <source>
        <dbReference type="ARBA" id="ARBA00022840"/>
    </source>
</evidence>
<evidence type="ECO:0000256" key="1">
    <source>
        <dbReference type="ARBA" id="ARBA00003679"/>
    </source>
</evidence>
<comment type="catalytic activity">
    <reaction evidence="9">
        <text>1D-myo-inositol 2-amino-2-deoxy-alpha-D-glucopyranoside + L-cysteine + ATP = 1D-myo-inositol 2-(L-cysteinylamino)-2-deoxy-alpha-D-glucopyranoside + AMP + diphosphate + H(+)</text>
        <dbReference type="Rhea" id="RHEA:26176"/>
        <dbReference type="ChEBI" id="CHEBI:15378"/>
        <dbReference type="ChEBI" id="CHEBI:30616"/>
        <dbReference type="ChEBI" id="CHEBI:33019"/>
        <dbReference type="ChEBI" id="CHEBI:35235"/>
        <dbReference type="ChEBI" id="CHEBI:58886"/>
        <dbReference type="ChEBI" id="CHEBI:58887"/>
        <dbReference type="ChEBI" id="CHEBI:456215"/>
        <dbReference type="EC" id="6.3.1.13"/>
    </reaction>
</comment>
<dbReference type="InterPro" id="IPR024909">
    <property type="entry name" value="Cys-tRNA/MSH_ligase"/>
</dbReference>
<dbReference type="InterPro" id="IPR017812">
    <property type="entry name" value="Mycothiol_ligase_MshC"/>
</dbReference>
<keyword evidence="6" id="KW-0547">Nucleotide-binding</keyword>
<dbReference type="InterPro" id="IPR014729">
    <property type="entry name" value="Rossmann-like_a/b/a_fold"/>
</dbReference>
<dbReference type="EMBL" id="CAFBOP010000003">
    <property type="protein sequence ID" value="CAB4977104.1"/>
    <property type="molecule type" value="Genomic_DNA"/>
</dbReference>
<dbReference type="GO" id="GO:0005829">
    <property type="term" value="C:cytosol"/>
    <property type="evidence" value="ECO:0007669"/>
    <property type="project" value="TreeGrafter"/>
</dbReference>
<dbReference type="GO" id="GO:0005524">
    <property type="term" value="F:ATP binding"/>
    <property type="evidence" value="ECO:0007669"/>
    <property type="project" value="UniProtKB-KW"/>
</dbReference>
<organism evidence="13">
    <name type="scientific">freshwater metagenome</name>
    <dbReference type="NCBI Taxonomy" id="449393"/>
    <lineage>
        <taxon>unclassified sequences</taxon>
        <taxon>metagenomes</taxon>
        <taxon>ecological metagenomes</taxon>
    </lineage>
</organism>
<accession>A0A6J7PWH0</accession>
<dbReference type="PRINTS" id="PR00983">
    <property type="entry name" value="TRNASYNTHCYS"/>
</dbReference>
<sequence>MNSWAELAIPPFDARYIFPSLQLKSTATDELVSLPQNRDIRMYVCGITPYDATHLGHAATYIAFDLVNRYIRSAGQIMHFIENVTDIDDPLLERARRDNVSWESLATSQIELFRSDMTDLHVIPPEHLVGAVESIPLVIDAIGELQKNGATYSVSEDIYFRVRIDPGFGTRAHLSDEEMVRISKERGGDPDRPGKEDPLDAMLWMQKRENEPGWPSPLGIGRPGWHIECCAIALNYIHSSMTDDYSIDIQGGGSDLQFPHHEIGASQARALNGKDFARVYMHAGMIGYDGEKMSKSKGNLVLVSTLVAQGTDPMAIRCALMSSHYSQDRMWSSAVLQEAENLLERLRRNLSREEVAPTSGVVQLLIAAISHDLDTPSALKALELWCEETESGLTGGKPGELSRAIDSLLGIAF</sequence>